<organism evidence="2 3">
    <name type="scientific">Haloactinospora alba</name>
    <dbReference type="NCBI Taxonomy" id="405555"/>
    <lineage>
        <taxon>Bacteria</taxon>
        <taxon>Bacillati</taxon>
        <taxon>Actinomycetota</taxon>
        <taxon>Actinomycetes</taxon>
        <taxon>Streptosporangiales</taxon>
        <taxon>Nocardiopsidaceae</taxon>
        <taxon>Haloactinospora</taxon>
    </lineage>
</organism>
<dbReference type="Proteomes" id="UP000317422">
    <property type="component" value="Unassembled WGS sequence"/>
</dbReference>
<proteinExistence type="predicted"/>
<dbReference type="RefSeq" id="WP_141923823.1">
    <property type="nucleotide sequence ID" value="NZ_VFQC01000001.1"/>
</dbReference>
<accession>A0A543NKJ3</accession>
<keyword evidence="1" id="KW-0472">Membrane</keyword>
<evidence type="ECO:0000313" key="3">
    <source>
        <dbReference type="Proteomes" id="UP000317422"/>
    </source>
</evidence>
<dbReference type="AlphaFoldDB" id="A0A543NKJ3"/>
<sequence>MRRVPGTVFSTVGLIGGYAVARGTRRRALGGAVMAACGVPAFESWRRRSGVAAAAAVTGGYVGAAAVSHPLAKKLGAWPSVFAVTALVAATGSVFGDGCRRSAET</sequence>
<dbReference type="OrthoDB" id="5244439at2"/>
<evidence type="ECO:0000313" key="2">
    <source>
        <dbReference type="EMBL" id="TQN32312.1"/>
    </source>
</evidence>
<comment type="caution">
    <text evidence="2">The sequence shown here is derived from an EMBL/GenBank/DDBJ whole genome shotgun (WGS) entry which is preliminary data.</text>
</comment>
<keyword evidence="3" id="KW-1185">Reference proteome</keyword>
<reference evidence="2 3" key="1">
    <citation type="submission" date="2019-06" db="EMBL/GenBank/DDBJ databases">
        <title>Sequencing the genomes of 1000 actinobacteria strains.</title>
        <authorList>
            <person name="Klenk H.-P."/>
        </authorList>
    </citation>
    <scope>NUCLEOTIDE SEQUENCE [LARGE SCALE GENOMIC DNA]</scope>
    <source>
        <strain evidence="2 3">DSM 45015</strain>
    </source>
</reference>
<feature type="transmembrane region" description="Helical" evidence="1">
    <location>
        <begin position="51"/>
        <end position="71"/>
    </location>
</feature>
<feature type="transmembrane region" description="Helical" evidence="1">
    <location>
        <begin position="77"/>
        <end position="96"/>
    </location>
</feature>
<keyword evidence="1" id="KW-0812">Transmembrane</keyword>
<name>A0A543NKJ3_9ACTN</name>
<protein>
    <submittedName>
        <fullName evidence="2">Uncharacterized protein</fullName>
    </submittedName>
</protein>
<dbReference type="EMBL" id="VFQC01000001">
    <property type="protein sequence ID" value="TQN32312.1"/>
    <property type="molecule type" value="Genomic_DNA"/>
</dbReference>
<gene>
    <name evidence="2" type="ORF">FHX37_2263</name>
</gene>
<evidence type="ECO:0000256" key="1">
    <source>
        <dbReference type="SAM" id="Phobius"/>
    </source>
</evidence>
<keyword evidence="1" id="KW-1133">Transmembrane helix</keyword>